<dbReference type="Proteomes" id="UP001589587">
    <property type="component" value="Unassembled WGS sequence"/>
</dbReference>
<dbReference type="EMBL" id="JBHMAS010000006">
    <property type="protein sequence ID" value="MFB9779548.1"/>
    <property type="molecule type" value="Genomic_DNA"/>
</dbReference>
<proteinExistence type="predicted"/>
<accession>A0ABV5XAR5</accession>
<evidence type="ECO:0000313" key="1">
    <source>
        <dbReference type="EMBL" id="MFB9779548.1"/>
    </source>
</evidence>
<sequence>MYQKVLFEGEHLVIAEAASDERAIGVELAHQGLIRAVTVGLWTRFIILRWKAKK</sequence>
<evidence type="ECO:0000313" key="2">
    <source>
        <dbReference type="Proteomes" id="UP001589587"/>
    </source>
</evidence>
<organism evidence="1 2">
    <name type="scientific">Rhodococcus baikonurensis</name>
    <dbReference type="NCBI Taxonomy" id="172041"/>
    <lineage>
        <taxon>Bacteria</taxon>
        <taxon>Bacillati</taxon>
        <taxon>Actinomycetota</taxon>
        <taxon>Actinomycetes</taxon>
        <taxon>Mycobacteriales</taxon>
        <taxon>Nocardiaceae</taxon>
        <taxon>Rhodococcus</taxon>
        <taxon>Rhodococcus erythropolis group</taxon>
    </lineage>
</organism>
<keyword evidence="2" id="KW-1185">Reference proteome</keyword>
<gene>
    <name evidence="1" type="ORF">ACFFQ6_07635</name>
</gene>
<reference evidence="1 2" key="1">
    <citation type="submission" date="2024-09" db="EMBL/GenBank/DDBJ databases">
        <authorList>
            <person name="Sun Q."/>
            <person name="Mori K."/>
        </authorList>
    </citation>
    <scope>NUCLEOTIDE SEQUENCE [LARGE SCALE GENOMIC DNA]</scope>
    <source>
        <strain evidence="1 2">JCM 11411</strain>
    </source>
</reference>
<protein>
    <submittedName>
        <fullName evidence="1">Uncharacterized protein</fullName>
    </submittedName>
</protein>
<name>A0ABV5XAR5_9NOCA</name>
<comment type="caution">
    <text evidence="1">The sequence shown here is derived from an EMBL/GenBank/DDBJ whole genome shotgun (WGS) entry which is preliminary data.</text>
</comment>